<organism evidence="3 4">
    <name type="scientific">Nocardioides guangzhouensis</name>
    <dbReference type="NCBI Taxonomy" id="2497878"/>
    <lineage>
        <taxon>Bacteria</taxon>
        <taxon>Bacillati</taxon>
        <taxon>Actinomycetota</taxon>
        <taxon>Actinomycetes</taxon>
        <taxon>Propionibacteriales</taxon>
        <taxon>Nocardioidaceae</taxon>
        <taxon>Nocardioides</taxon>
    </lineage>
</organism>
<dbReference type="InterPro" id="IPR014710">
    <property type="entry name" value="RmlC-like_jellyroll"/>
</dbReference>
<sequence>MTDHLVARRTALDWAPPPGPLAGSPGLEGWSVVDAATAAVHTGFGLSRLAPGGAVPAHVHSYEESLYVLDGQVVVQTPGEAARLGPGDYGLIPVGVPHSLRNDREAEARFARLSAPLPRPEHDLDTQLVPEVAQTVPVPADVRDPRTRRYGHIDAATMDPAQQTQDRLAVSASMRTALLVYSGISVKMMVDSDLGAVLSTMFMVQYEPDGLAGAHDHPFEETYLILEGAVEASFDGATYVLEPGDVAWAGCGCVHGFRNVGDGPVRWLETQAPQPPGRYSYRFARDWDYLRQQLGGDA</sequence>
<evidence type="ECO:0000256" key="1">
    <source>
        <dbReference type="ARBA" id="ARBA00022723"/>
    </source>
</evidence>
<dbReference type="InterPro" id="IPR011051">
    <property type="entry name" value="RmlC_Cupin_sf"/>
</dbReference>
<feature type="domain" description="Cupin type-2" evidence="2">
    <location>
        <begin position="203"/>
        <end position="269"/>
    </location>
</feature>
<evidence type="ECO:0000313" key="4">
    <source>
        <dbReference type="Proteomes" id="UP000295198"/>
    </source>
</evidence>
<feature type="domain" description="Cupin type-2" evidence="2">
    <location>
        <begin position="46"/>
        <end position="110"/>
    </location>
</feature>
<dbReference type="OrthoDB" id="9791637at2"/>
<dbReference type="Proteomes" id="UP000295198">
    <property type="component" value="Unassembled WGS sequence"/>
</dbReference>
<gene>
    <name evidence="3" type="ORF">EKO23_08385</name>
</gene>
<dbReference type="RefSeq" id="WP_134716141.1">
    <property type="nucleotide sequence ID" value="NZ_SDKM01000010.1"/>
</dbReference>
<dbReference type="GO" id="GO:0046872">
    <property type="term" value="F:metal ion binding"/>
    <property type="evidence" value="ECO:0007669"/>
    <property type="project" value="UniProtKB-KW"/>
</dbReference>
<accession>A0A4Q4ZFS5</accession>
<protein>
    <submittedName>
        <fullName evidence="3">Cupin domain-containing protein</fullName>
    </submittedName>
</protein>
<dbReference type="InterPro" id="IPR013096">
    <property type="entry name" value="Cupin_2"/>
</dbReference>
<evidence type="ECO:0000313" key="3">
    <source>
        <dbReference type="EMBL" id="RYP86678.1"/>
    </source>
</evidence>
<proteinExistence type="predicted"/>
<keyword evidence="1" id="KW-0479">Metal-binding</keyword>
<dbReference type="PANTHER" id="PTHR35848">
    <property type="entry name" value="OXALATE-BINDING PROTEIN"/>
    <property type="match status" value="1"/>
</dbReference>
<dbReference type="InterPro" id="IPR051610">
    <property type="entry name" value="GPI/OXD"/>
</dbReference>
<evidence type="ECO:0000259" key="2">
    <source>
        <dbReference type="Pfam" id="PF07883"/>
    </source>
</evidence>
<dbReference type="Pfam" id="PF07883">
    <property type="entry name" value="Cupin_2"/>
    <property type="match status" value="2"/>
</dbReference>
<dbReference type="Gene3D" id="2.60.120.10">
    <property type="entry name" value="Jelly Rolls"/>
    <property type="match status" value="2"/>
</dbReference>
<comment type="caution">
    <text evidence="3">The sequence shown here is derived from an EMBL/GenBank/DDBJ whole genome shotgun (WGS) entry which is preliminary data.</text>
</comment>
<reference evidence="3 4" key="1">
    <citation type="submission" date="2019-01" db="EMBL/GenBank/DDBJ databases">
        <title>Nocardioides guangzhouensis sp. nov., an actinobacterium isolated from soil.</title>
        <authorList>
            <person name="Fu Y."/>
            <person name="Cai Y."/>
            <person name="Lin Z."/>
            <person name="Chen P."/>
        </authorList>
    </citation>
    <scope>NUCLEOTIDE SEQUENCE [LARGE SCALE GENOMIC DNA]</scope>
    <source>
        <strain evidence="3 4">130</strain>
    </source>
</reference>
<dbReference type="SUPFAM" id="SSF51182">
    <property type="entry name" value="RmlC-like cupins"/>
    <property type="match status" value="1"/>
</dbReference>
<dbReference type="EMBL" id="SDKM01000010">
    <property type="protein sequence ID" value="RYP86678.1"/>
    <property type="molecule type" value="Genomic_DNA"/>
</dbReference>
<name>A0A4Q4ZFS5_9ACTN</name>
<dbReference type="AlphaFoldDB" id="A0A4Q4ZFS5"/>
<keyword evidence="4" id="KW-1185">Reference proteome</keyword>